<organism evidence="1">
    <name type="scientific">Geobacillus stearothermophilus</name>
    <name type="common">Bacillus stearothermophilus</name>
    <dbReference type="NCBI Taxonomy" id="1422"/>
    <lineage>
        <taxon>Bacteria</taxon>
        <taxon>Bacillati</taxon>
        <taxon>Bacillota</taxon>
        <taxon>Bacilli</taxon>
        <taxon>Bacillales</taxon>
        <taxon>Anoxybacillaceae</taxon>
        <taxon>Geobacillus</taxon>
    </lineage>
</organism>
<gene>
    <name evidence="1" type="ORF">pGS18_ORF22</name>
</gene>
<keyword evidence="1" id="KW-0614">Plasmid</keyword>
<sequence>MQITLDKGNTLKVEVEDVNGELKIFCDGILLKTIRDKDVLLLDGLVSNKRLDFKLKSFGNYKCVIKLSNNDKILYQSCPSNWETGDPAWEDTVLIVVEEGVII</sequence>
<dbReference type="RefSeq" id="WP_012301093.1">
    <property type="nucleotide sequence ID" value="NC_010420.1"/>
</dbReference>
<proteinExistence type="predicted"/>
<dbReference type="EMBL" id="AM886060">
    <property type="protein sequence ID" value="CAP08233.1"/>
    <property type="molecule type" value="Genomic_DNA"/>
</dbReference>
<reference evidence="1" key="1">
    <citation type="journal article" date="2007" name="Ann. Microbiol.">
        <title>Identification and in silico characterization of putative conjugative transfer genes on Geobacillus stearothermophilus plasmids.</title>
        <authorList>
            <person name="Stuknyte M."/>
            <person name="Guglielmetti S."/>
            <person name="Ricci G."/>
            <person name="Mora D."/>
            <person name="Kuisiene N."/>
            <person name="Parini C."/>
            <person name="Citavicius D."/>
        </authorList>
    </citation>
    <scope>NUCLEOTIDE SEQUENCE [LARGE SCALE GENOMIC DNA]</scope>
    <source>
        <strain evidence="1">18</strain>
        <plasmid evidence="1">pGS18</plasmid>
    </source>
</reference>
<protein>
    <submittedName>
        <fullName evidence="1">Uncharacterized protein</fullName>
    </submittedName>
</protein>
<geneLocation type="plasmid" evidence="1">
    <name>pGS18</name>
</geneLocation>
<dbReference type="AlphaFoldDB" id="A0A916NWD7"/>
<evidence type="ECO:0000313" key="1">
    <source>
        <dbReference type="EMBL" id="CAP08233.1"/>
    </source>
</evidence>
<reference evidence="1" key="2">
    <citation type="journal article" date="2008" name="Extremophiles">
        <title>Complete nucleotide sequence of pGS18, a 62.8-kb plasmid from Geobacillus stearothermophilus strain 18.</title>
        <authorList>
            <person name="Stuknyte M."/>
            <person name="Guglielmetti S."/>
            <person name="Mora D."/>
            <person name="Kuisiene N."/>
            <person name="Parini C."/>
            <person name="Citavicius D."/>
        </authorList>
    </citation>
    <scope>NUCLEOTIDE SEQUENCE [LARGE SCALE GENOMIC DNA]</scope>
    <source>
        <strain evidence="1">18</strain>
    </source>
</reference>
<name>A0A916NWD7_GEOSE</name>
<accession>A0A916NWD7</accession>